<proteinExistence type="predicted"/>
<dbReference type="Gene3D" id="3.30.710.10">
    <property type="entry name" value="Potassium Channel Kv1.1, Chain A"/>
    <property type="match status" value="1"/>
</dbReference>
<dbReference type="EMBL" id="LAFY01000252">
    <property type="protein sequence ID" value="KJY02091.1"/>
    <property type="molecule type" value="Genomic_DNA"/>
</dbReference>
<evidence type="ECO:0000313" key="2">
    <source>
        <dbReference type="EMBL" id="KJY02091.1"/>
    </source>
</evidence>
<evidence type="ECO:0000313" key="3">
    <source>
        <dbReference type="Proteomes" id="UP000033647"/>
    </source>
</evidence>
<dbReference type="STRING" id="1047168.A0A0F4H0T2"/>
<feature type="region of interest" description="Disordered" evidence="1">
    <location>
        <begin position="1"/>
        <end position="25"/>
    </location>
</feature>
<comment type="caution">
    <text evidence="2">The sequence shown here is derived from an EMBL/GenBank/DDBJ whole genome shotgun (WGS) entry which is preliminary data.</text>
</comment>
<dbReference type="AlphaFoldDB" id="A0A0F4H0T2"/>
<dbReference type="Proteomes" id="UP000033647">
    <property type="component" value="Unassembled WGS sequence"/>
</dbReference>
<protein>
    <recommendedName>
        <fullName evidence="4">BTB domain-containing protein</fullName>
    </recommendedName>
</protein>
<feature type="compositionally biased region" description="Basic and acidic residues" evidence="1">
    <location>
        <begin position="1"/>
        <end position="16"/>
    </location>
</feature>
<dbReference type="OrthoDB" id="3650523at2759"/>
<dbReference type="InterPro" id="IPR011333">
    <property type="entry name" value="SKP1/BTB/POZ_sf"/>
</dbReference>
<organism evidence="2 3">
    <name type="scientific">Zymoseptoria brevis</name>
    <dbReference type="NCBI Taxonomy" id="1047168"/>
    <lineage>
        <taxon>Eukaryota</taxon>
        <taxon>Fungi</taxon>
        <taxon>Dikarya</taxon>
        <taxon>Ascomycota</taxon>
        <taxon>Pezizomycotina</taxon>
        <taxon>Dothideomycetes</taxon>
        <taxon>Dothideomycetidae</taxon>
        <taxon>Mycosphaerellales</taxon>
        <taxon>Mycosphaerellaceae</taxon>
        <taxon>Zymoseptoria</taxon>
    </lineage>
</organism>
<keyword evidence="3" id="KW-1185">Reference proteome</keyword>
<name>A0A0F4H0T2_9PEZI</name>
<reference evidence="2 3" key="1">
    <citation type="submission" date="2015-03" db="EMBL/GenBank/DDBJ databases">
        <title>RNA-seq based gene annotation and comparative genomics of four Zymoseptoria species reveal species-specific pathogenicity related genes and transposable element activity.</title>
        <authorList>
            <person name="Grandaubert J."/>
            <person name="Bhattacharyya A."/>
            <person name="Stukenbrock E.H."/>
        </authorList>
    </citation>
    <scope>NUCLEOTIDE SEQUENCE [LARGE SCALE GENOMIC DNA]</scope>
    <source>
        <strain evidence="2 3">Zb18110</strain>
    </source>
</reference>
<sequence length="371" mass="41735">MADPHDNSAPAKRSEDTQTTTSPPKDTIIIEEGDILLVCADAEELGKLRVSSIILKHTSPVFKAMLGPHFAEGQAPRSALHPQELHCPEDDWHAMECLMQLLHHCKSWLEGDLLWHSKALDWLVSLGTLADKYQCIEAISLQTNDIFAQFKEFRISAQPDDPRRVSDGNAKALRACYDLAVAAFLFEKDAYFYHFTKRLVMDFTVPCSELTSAIRADHKDELGFRLFMTIEEQRTAVRLKMSEAIPNMAFAVCLGCFRYGNIRNNEKIESPAFVAHFEDAIETCWPPAFSSLSIRHALRTLNFVGDVERGTGTCGHVQSTVTAREFQQFASMVYKEMAGLCVRCLRAGSFTTGSCEVSGHWRPNSHWKDEV</sequence>
<accession>A0A0F4H0T2</accession>
<evidence type="ECO:0000256" key="1">
    <source>
        <dbReference type="SAM" id="MobiDB-lite"/>
    </source>
</evidence>
<gene>
    <name evidence="2" type="ORF">TI39_contig260g00005</name>
</gene>
<evidence type="ECO:0008006" key="4">
    <source>
        <dbReference type="Google" id="ProtNLM"/>
    </source>
</evidence>